<dbReference type="OrthoDB" id="7273732at2"/>
<organism evidence="1 2">
    <name type="scientific">Pandoraea oxalativorans</name>
    <dbReference type="NCBI Taxonomy" id="573737"/>
    <lineage>
        <taxon>Bacteria</taxon>
        <taxon>Pseudomonadati</taxon>
        <taxon>Pseudomonadota</taxon>
        <taxon>Betaproteobacteria</taxon>
        <taxon>Burkholderiales</taxon>
        <taxon>Burkholderiaceae</taxon>
        <taxon>Pandoraea</taxon>
    </lineage>
</organism>
<name>A0A0G3IDV7_9BURK</name>
<geneLocation type="plasmid" evidence="1 2">
    <name>pPO70-1</name>
</geneLocation>
<dbReference type="Proteomes" id="UP000035050">
    <property type="component" value="Plasmid pPO70-1"/>
</dbReference>
<dbReference type="EMBL" id="CP011518">
    <property type="protein sequence ID" value="AKK24798.1"/>
    <property type="molecule type" value="Genomic_DNA"/>
</dbReference>
<dbReference type="InterPro" id="IPR010287">
    <property type="entry name" value="DUF892_YciF-like"/>
</dbReference>
<keyword evidence="2" id="KW-1185">Reference proteome</keyword>
<reference evidence="1" key="1">
    <citation type="submission" date="2016-06" db="EMBL/GenBank/DDBJ databases">
        <title>Pandoraea oxalativorans DSM 23570 Genome Sequencing.</title>
        <authorList>
            <person name="Ee R."/>
            <person name="Lim Y.-L."/>
            <person name="Yong D."/>
            <person name="Yin W.-F."/>
            <person name="Chan K.-G."/>
        </authorList>
    </citation>
    <scope>NUCLEOTIDE SEQUENCE</scope>
    <source>
        <strain evidence="1">DSM 23570</strain>
        <plasmid evidence="1">pPO70-1</plasmid>
    </source>
</reference>
<dbReference type="InterPro" id="IPR009078">
    <property type="entry name" value="Ferritin-like_SF"/>
</dbReference>
<sequence length="169" mass="18398">MNESIDHLVDWLQDAYAMEKHAETMLKAQASRLNNYPELKTRIEQHIDETIGQQKALEACLEGLDSGPSAMKDLAARMGAFAQALGGGLASDEVVKGAMAGFVFENIEIAAYTTLIAAARECGCDDVRQTCEAILAQEIEMARWLLAHLPQVTAAYLARDAVDDDAAKR</sequence>
<proteinExistence type="predicted"/>
<dbReference type="KEGG" id="pox:MB84_28835"/>
<dbReference type="AlphaFoldDB" id="A0A0G3IDV7"/>
<accession>A0A0G3IDV7</accession>
<evidence type="ECO:0000313" key="2">
    <source>
        <dbReference type="Proteomes" id="UP000035050"/>
    </source>
</evidence>
<dbReference type="Gene3D" id="1.20.1260.10">
    <property type="match status" value="1"/>
</dbReference>
<protein>
    <submittedName>
        <fullName evidence="1">Uncharacterized protein</fullName>
    </submittedName>
</protein>
<dbReference type="PATRIC" id="fig|573737.6.peg.5719"/>
<dbReference type="Pfam" id="PF05974">
    <property type="entry name" value="DUF892"/>
    <property type="match status" value="1"/>
</dbReference>
<dbReference type="SUPFAM" id="SSF47240">
    <property type="entry name" value="Ferritin-like"/>
    <property type="match status" value="1"/>
</dbReference>
<dbReference type="RefSeq" id="WP_052654632.1">
    <property type="nucleotide sequence ID" value="NZ_CP011518.2"/>
</dbReference>
<gene>
    <name evidence="1" type="ORF">MB84_28835</name>
</gene>
<evidence type="ECO:0000313" key="1">
    <source>
        <dbReference type="EMBL" id="AKK24798.1"/>
    </source>
</evidence>
<dbReference type="InterPro" id="IPR012347">
    <property type="entry name" value="Ferritin-like"/>
</dbReference>
<keyword evidence="1" id="KW-0614">Plasmid</keyword>